<proteinExistence type="predicted"/>
<evidence type="ECO:0000313" key="2">
    <source>
        <dbReference type="Proteomes" id="UP000223749"/>
    </source>
</evidence>
<keyword evidence="2" id="KW-1185">Reference proteome</keyword>
<dbReference type="RefSeq" id="WP_099439348.1">
    <property type="nucleotide sequence ID" value="NZ_CP024091.1"/>
</dbReference>
<dbReference type="OrthoDB" id="1442826at2"/>
<dbReference type="AlphaFoldDB" id="A0A2D1U789"/>
<reference evidence="1 2" key="1">
    <citation type="submission" date="2017-10" db="EMBL/GenBank/DDBJ databases">
        <title>Whole genome of Pedobacter ginsengisoli T01R-27 isolated from tomato rhizosphere.</title>
        <authorList>
            <person name="Weon H.-Y."/>
            <person name="Lee S.A."/>
            <person name="Sang M.K."/>
            <person name="Song J."/>
        </authorList>
    </citation>
    <scope>NUCLEOTIDE SEQUENCE [LARGE SCALE GENOMIC DNA]</scope>
    <source>
        <strain evidence="1 2">T01R-27</strain>
    </source>
</reference>
<protein>
    <recommendedName>
        <fullName evidence="3">Transcriptional regulator</fullName>
    </recommendedName>
</protein>
<evidence type="ECO:0000313" key="1">
    <source>
        <dbReference type="EMBL" id="ATP57424.1"/>
    </source>
</evidence>
<dbReference type="EMBL" id="CP024091">
    <property type="protein sequence ID" value="ATP57424.1"/>
    <property type="molecule type" value="Genomic_DNA"/>
</dbReference>
<dbReference type="Proteomes" id="UP000223749">
    <property type="component" value="Chromosome"/>
</dbReference>
<sequence length="106" mass="12313">MKKIRDPLRQFLNGIAHDPRIRPTHIAVYMALYQHWIQNNFPMFLLVKSRELMPLAKVSSSATWHSAIRELDAYGYICYMPNFNKMSNSKVMLNSERVTTGLTPIS</sequence>
<gene>
    <name evidence="1" type="ORF">CPT03_13555</name>
</gene>
<organism evidence="1 2">
    <name type="scientific">Pedobacter ginsengisoli</name>
    <dbReference type="NCBI Taxonomy" id="363852"/>
    <lineage>
        <taxon>Bacteria</taxon>
        <taxon>Pseudomonadati</taxon>
        <taxon>Bacteroidota</taxon>
        <taxon>Sphingobacteriia</taxon>
        <taxon>Sphingobacteriales</taxon>
        <taxon>Sphingobacteriaceae</taxon>
        <taxon>Pedobacter</taxon>
    </lineage>
</organism>
<dbReference type="KEGG" id="pgs:CPT03_13555"/>
<evidence type="ECO:0008006" key="3">
    <source>
        <dbReference type="Google" id="ProtNLM"/>
    </source>
</evidence>
<accession>A0A2D1U789</accession>
<name>A0A2D1U789_9SPHI</name>